<evidence type="ECO:0000256" key="1">
    <source>
        <dbReference type="SAM" id="MobiDB-lite"/>
    </source>
</evidence>
<name>A0ABD2BV71_VESMC</name>
<protein>
    <submittedName>
        <fullName evidence="2">Uncharacterized protein</fullName>
    </submittedName>
</protein>
<sequence>MDHATTLCSYNETRRNDDQNDDDDDDDDDGDDDNDAIIPIAFFFDSSFDSCNWMVKIPQSLPQMSALIFYPPLLPQPIGGSNSDVSMLITLIVIEADGTIEILKSVFPLLLARSSMSTGEFFSIDELITTSIPMHVGGGNLISRIPIPSSIRKLLSPARHVTIMSREANDKIVDKVIDRKLAFRISWSELEFQPSLIELKLNDEFESSSKLVLTIRRNQKRKKKRILGISKNRIGKTSVKSFESKETI</sequence>
<dbReference type="EMBL" id="JAYRBN010000066">
    <property type="protein sequence ID" value="KAL2736678.1"/>
    <property type="molecule type" value="Genomic_DNA"/>
</dbReference>
<reference evidence="2 3" key="1">
    <citation type="journal article" date="2024" name="Ann. Entomol. Soc. Am.">
        <title>Genomic analyses of the southern and eastern yellowjacket wasps (Hymenoptera: Vespidae) reveal evolutionary signatures of social life.</title>
        <authorList>
            <person name="Catto M.A."/>
            <person name="Caine P.B."/>
            <person name="Orr S.E."/>
            <person name="Hunt B.G."/>
            <person name="Goodisman M.A.D."/>
        </authorList>
    </citation>
    <scope>NUCLEOTIDE SEQUENCE [LARGE SCALE GENOMIC DNA]</scope>
    <source>
        <strain evidence="2">232</strain>
        <tissue evidence="2">Head and thorax</tissue>
    </source>
</reference>
<evidence type="ECO:0000313" key="3">
    <source>
        <dbReference type="Proteomes" id="UP001607303"/>
    </source>
</evidence>
<gene>
    <name evidence="2" type="ORF">V1477_013187</name>
</gene>
<dbReference type="AlphaFoldDB" id="A0ABD2BV71"/>
<comment type="caution">
    <text evidence="2">The sequence shown here is derived from an EMBL/GenBank/DDBJ whole genome shotgun (WGS) entry which is preliminary data.</text>
</comment>
<feature type="compositionally biased region" description="Acidic residues" evidence="1">
    <location>
        <begin position="19"/>
        <end position="32"/>
    </location>
</feature>
<feature type="non-terminal residue" evidence="2">
    <location>
        <position position="248"/>
    </location>
</feature>
<organism evidence="2 3">
    <name type="scientific">Vespula maculifrons</name>
    <name type="common">Eastern yellow jacket</name>
    <name type="synonym">Wasp</name>
    <dbReference type="NCBI Taxonomy" id="7453"/>
    <lineage>
        <taxon>Eukaryota</taxon>
        <taxon>Metazoa</taxon>
        <taxon>Ecdysozoa</taxon>
        <taxon>Arthropoda</taxon>
        <taxon>Hexapoda</taxon>
        <taxon>Insecta</taxon>
        <taxon>Pterygota</taxon>
        <taxon>Neoptera</taxon>
        <taxon>Endopterygota</taxon>
        <taxon>Hymenoptera</taxon>
        <taxon>Apocrita</taxon>
        <taxon>Aculeata</taxon>
        <taxon>Vespoidea</taxon>
        <taxon>Vespidae</taxon>
        <taxon>Vespinae</taxon>
        <taxon>Vespula</taxon>
    </lineage>
</organism>
<proteinExistence type="predicted"/>
<keyword evidence="3" id="KW-1185">Reference proteome</keyword>
<accession>A0ABD2BV71</accession>
<feature type="compositionally biased region" description="Polar residues" evidence="1">
    <location>
        <begin position="1"/>
        <end position="11"/>
    </location>
</feature>
<dbReference type="Proteomes" id="UP001607303">
    <property type="component" value="Unassembled WGS sequence"/>
</dbReference>
<feature type="region of interest" description="Disordered" evidence="1">
    <location>
        <begin position="1"/>
        <end position="32"/>
    </location>
</feature>
<evidence type="ECO:0000313" key="2">
    <source>
        <dbReference type="EMBL" id="KAL2736678.1"/>
    </source>
</evidence>